<organism evidence="1 2">
    <name type="scientific">Dioscorea alata</name>
    <name type="common">Purple yam</name>
    <dbReference type="NCBI Taxonomy" id="55571"/>
    <lineage>
        <taxon>Eukaryota</taxon>
        <taxon>Viridiplantae</taxon>
        <taxon>Streptophyta</taxon>
        <taxon>Embryophyta</taxon>
        <taxon>Tracheophyta</taxon>
        <taxon>Spermatophyta</taxon>
        <taxon>Magnoliopsida</taxon>
        <taxon>Liliopsida</taxon>
        <taxon>Dioscoreales</taxon>
        <taxon>Dioscoreaceae</taxon>
        <taxon>Dioscorea</taxon>
    </lineage>
</organism>
<accession>A0ACB7USC0</accession>
<proteinExistence type="predicted"/>
<reference evidence="2" key="1">
    <citation type="journal article" date="2022" name="Nat. Commun.">
        <title>Chromosome evolution and the genetic basis of agronomically important traits in greater yam.</title>
        <authorList>
            <person name="Bredeson J.V."/>
            <person name="Lyons J.B."/>
            <person name="Oniyinde I.O."/>
            <person name="Okereke N.R."/>
            <person name="Kolade O."/>
            <person name="Nnabue I."/>
            <person name="Nwadili C.O."/>
            <person name="Hribova E."/>
            <person name="Parker M."/>
            <person name="Nwogha J."/>
            <person name="Shu S."/>
            <person name="Carlson J."/>
            <person name="Kariba R."/>
            <person name="Muthemba S."/>
            <person name="Knop K."/>
            <person name="Barton G.J."/>
            <person name="Sherwood A.V."/>
            <person name="Lopez-Montes A."/>
            <person name="Asiedu R."/>
            <person name="Jamnadass R."/>
            <person name="Muchugi A."/>
            <person name="Goodstein D."/>
            <person name="Egesi C.N."/>
            <person name="Featherston J."/>
            <person name="Asfaw A."/>
            <person name="Simpson G.G."/>
            <person name="Dolezel J."/>
            <person name="Hendre P.S."/>
            <person name="Van Deynze A."/>
            <person name="Kumar P.L."/>
            <person name="Obidiegwu J.E."/>
            <person name="Bhattacharjee R."/>
            <person name="Rokhsar D.S."/>
        </authorList>
    </citation>
    <scope>NUCLEOTIDE SEQUENCE [LARGE SCALE GENOMIC DNA]</scope>
    <source>
        <strain evidence="2">cv. TDa95/00328</strain>
    </source>
</reference>
<dbReference type="EMBL" id="CM037024">
    <property type="protein sequence ID" value="KAH7663637.1"/>
    <property type="molecule type" value="Genomic_DNA"/>
</dbReference>
<name>A0ACB7USC0_DIOAL</name>
<comment type="caution">
    <text evidence="1">The sequence shown here is derived from an EMBL/GenBank/DDBJ whole genome shotgun (WGS) entry which is preliminary data.</text>
</comment>
<evidence type="ECO:0000313" key="2">
    <source>
        <dbReference type="Proteomes" id="UP000827976"/>
    </source>
</evidence>
<keyword evidence="2" id="KW-1185">Reference proteome</keyword>
<dbReference type="Proteomes" id="UP000827976">
    <property type="component" value="Chromosome 14"/>
</dbReference>
<evidence type="ECO:0000313" key="1">
    <source>
        <dbReference type="EMBL" id="KAH7663637.1"/>
    </source>
</evidence>
<protein>
    <submittedName>
        <fullName evidence="1">Small auxin-up RNA protein</fullName>
    </submittedName>
</protein>
<gene>
    <name evidence="1" type="ORF">IHE45_14G069300</name>
</gene>
<sequence>MMRKWQKVAAFGRKITSPRVNEHYDFNSCSTSSVAEKAHFNVYTIDRKLFMISLAYLKNVVFTELLKLSEEEFVLPGDGPITLPCDALSMEYMLSMLRRGVSEEVQRALLSSIFMSSQSECTILTMDSTQQLAICSF</sequence>